<proteinExistence type="inferred from homology"/>
<reference evidence="6" key="1">
    <citation type="submission" date="2022-03" db="EMBL/GenBank/DDBJ databases">
        <title>Draft genome sequence of Aduncisulcus paluster, a free-living microaerophilic Fornicata.</title>
        <authorList>
            <person name="Yuyama I."/>
            <person name="Kume K."/>
            <person name="Tamura T."/>
            <person name="Inagaki Y."/>
            <person name="Hashimoto T."/>
        </authorList>
    </citation>
    <scope>NUCLEOTIDE SEQUENCE</scope>
    <source>
        <strain evidence="6">NY0171</strain>
    </source>
</reference>
<evidence type="ECO:0000256" key="5">
    <source>
        <dbReference type="SAM" id="MobiDB-lite"/>
    </source>
</evidence>
<sequence>MDKKELETFDRELFSRGCGTWGSREIPQYRREIANAMLCRHLGADYLSVRPGPGGRKMAYLEGWRVISLANQTFGYDGWSSEISSIKCDYLETQGGRFSCQYTAIVRVSLPNGCYHDGIGSGCSENMPKKSDAIDKAQKGAITDGLKRAMKLFGDGFGNSSSSKDIQARALEGKRSTSYRSIDLEHWKSVKRRAGIPDWMGIMGDQPLSSGIPGKEEDDRGRVGRDTIVKEEASMTSQVGRPGQQGQMGGMGARISAIPPGRSMSAVPQGQPGQSEIPPGRPASHDGHSKIGGPSRPMEPMMQQQIQSGVYGQREQGQGIQAQHGSGHPAQYPTIPAQQRPGYRYK</sequence>
<feature type="region of interest" description="Disordered" evidence="5">
    <location>
        <begin position="201"/>
        <end position="222"/>
    </location>
</feature>
<dbReference type="InterPro" id="IPR042525">
    <property type="entry name" value="Rad52_Rad59_Rad22_sf"/>
</dbReference>
<dbReference type="Pfam" id="PF04098">
    <property type="entry name" value="Rad52_Rad22"/>
    <property type="match status" value="1"/>
</dbReference>
<evidence type="ECO:0000256" key="1">
    <source>
        <dbReference type="ARBA" id="ARBA00006638"/>
    </source>
</evidence>
<dbReference type="EMBL" id="BQXS01012706">
    <property type="protein sequence ID" value="GKT27139.1"/>
    <property type="molecule type" value="Genomic_DNA"/>
</dbReference>
<organism evidence="6 7">
    <name type="scientific">Aduncisulcus paluster</name>
    <dbReference type="NCBI Taxonomy" id="2918883"/>
    <lineage>
        <taxon>Eukaryota</taxon>
        <taxon>Metamonada</taxon>
        <taxon>Carpediemonas-like organisms</taxon>
        <taxon>Aduncisulcus</taxon>
    </lineage>
</organism>
<feature type="compositionally biased region" description="Polar residues" evidence="5">
    <location>
        <begin position="302"/>
        <end position="324"/>
    </location>
</feature>
<comment type="caution">
    <text evidence="6">The sequence shown here is derived from an EMBL/GenBank/DDBJ whole genome shotgun (WGS) entry which is preliminary data.</text>
</comment>
<feature type="region of interest" description="Disordered" evidence="5">
    <location>
        <begin position="234"/>
        <end position="346"/>
    </location>
</feature>
<evidence type="ECO:0000313" key="6">
    <source>
        <dbReference type="EMBL" id="GKT27139.1"/>
    </source>
</evidence>
<accession>A0ABQ5K776</accession>
<protein>
    <submittedName>
        <fullName evidence="6">Multi-domain containing protein</fullName>
    </submittedName>
</protein>
<keyword evidence="4" id="KW-0234">DNA repair</keyword>
<keyword evidence="3" id="KW-0233">DNA recombination</keyword>
<dbReference type="InterPro" id="IPR007232">
    <property type="entry name" value="Rad52_Rad59_Rad22"/>
</dbReference>
<gene>
    <name evidence="6" type="ORF">ADUPG1_013637</name>
</gene>
<evidence type="ECO:0000256" key="2">
    <source>
        <dbReference type="ARBA" id="ARBA00022763"/>
    </source>
</evidence>
<dbReference type="PANTHER" id="PTHR12132:SF1">
    <property type="entry name" value="DNA REPAIR PROTEIN RAD52 HOMOLOG"/>
    <property type="match status" value="1"/>
</dbReference>
<keyword evidence="7" id="KW-1185">Reference proteome</keyword>
<dbReference type="Gene3D" id="3.30.390.80">
    <property type="entry name" value="DNA repair protein Rad52/59/22"/>
    <property type="match status" value="1"/>
</dbReference>
<comment type="similarity">
    <text evidence="1">Belongs to the RAD52 family.</text>
</comment>
<evidence type="ECO:0000256" key="4">
    <source>
        <dbReference type="ARBA" id="ARBA00023204"/>
    </source>
</evidence>
<dbReference type="PANTHER" id="PTHR12132">
    <property type="entry name" value="DNA REPAIR AND RECOMBINATION PROTEIN RAD52, RAD59"/>
    <property type="match status" value="1"/>
</dbReference>
<dbReference type="InterPro" id="IPR041247">
    <property type="entry name" value="Rad52_fam"/>
</dbReference>
<name>A0ABQ5K776_9EUKA</name>
<evidence type="ECO:0000313" key="7">
    <source>
        <dbReference type="Proteomes" id="UP001057375"/>
    </source>
</evidence>
<keyword evidence="2" id="KW-0227">DNA damage</keyword>
<dbReference type="Proteomes" id="UP001057375">
    <property type="component" value="Unassembled WGS sequence"/>
</dbReference>
<evidence type="ECO:0000256" key="3">
    <source>
        <dbReference type="ARBA" id="ARBA00023172"/>
    </source>
</evidence>
<dbReference type="SUPFAM" id="SSF54768">
    <property type="entry name" value="dsRNA-binding domain-like"/>
    <property type="match status" value="1"/>
</dbReference>